<dbReference type="AlphaFoldDB" id="A0A1H2CKE5"/>
<proteinExistence type="predicted"/>
<dbReference type="Proteomes" id="UP000198688">
    <property type="component" value="Chromosome I"/>
</dbReference>
<dbReference type="EMBL" id="LT629758">
    <property type="protein sequence ID" value="SDT70970.1"/>
    <property type="molecule type" value="Genomic_DNA"/>
</dbReference>
<reference evidence="1 2" key="1">
    <citation type="submission" date="2016-10" db="EMBL/GenBank/DDBJ databases">
        <authorList>
            <person name="de Groot N.N."/>
        </authorList>
    </citation>
    <scope>NUCLEOTIDE SEQUENCE [LARGE SCALE GENOMIC DNA]</scope>
    <source>
        <strain evidence="1 2">DSM 43941</strain>
    </source>
</reference>
<evidence type="ECO:0008006" key="3">
    <source>
        <dbReference type="Google" id="ProtNLM"/>
    </source>
</evidence>
<keyword evidence="2" id="KW-1185">Reference proteome</keyword>
<protein>
    <recommendedName>
        <fullName evidence="3">DUF4034 domain-containing protein</fullName>
    </recommendedName>
</protein>
<gene>
    <name evidence="1" type="ORF">SAMN04489716_6058</name>
</gene>
<name>A0A1H2CKE5_9ACTN</name>
<sequence>MLPAMSHPIDVVFDPAAAHPETVVLRAAVTAGDWPGCRAVLDSVAPMARTGLIRLVGGAPDIEDFLREVLRADPSDGTASALLGQHLLHIGWTIRAETRAWYEDDDRPTRFRDQMCRAERVLIDGAVFNPVDPAIWSARLVSARGLGLGPAETRRRYDRLTVADPDHLPGQFDMARSLSPEWGGTWELMHEFAREAVAAAPSGGAHGALVAAAHLDHGLDKSVYGQSTAETLTGYLSKEQVRAEIHQAAERSVGHPGFTRGHGWLEALNTFALCFTLLGDQQAAAAAFERMDGLAVEEPWSHLGDAATEFGKARDRALGGDR</sequence>
<evidence type="ECO:0000313" key="1">
    <source>
        <dbReference type="EMBL" id="SDT70970.1"/>
    </source>
</evidence>
<accession>A0A1H2CKE5</accession>
<organism evidence="1 2">
    <name type="scientific">Actinoplanes derwentensis</name>
    <dbReference type="NCBI Taxonomy" id="113562"/>
    <lineage>
        <taxon>Bacteria</taxon>
        <taxon>Bacillati</taxon>
        <taxon>Actinomycetota</taxon>
        <taxon>Actinomycetes</taxon>
        <taxon>Micromonosporales</taxon>
        <taxon>Micromonosporaceae</taxon>
        <taxon>Actinoplanes</taxon>
    </lineage>
</organism>
<dbReference type="STRING" id="113562.SAMN04489716_6058"/>
<dbReference type="OrthoDB" id="7171245at2"/>
<evidence type="ECO:0000313" key="2">
    <source>
        <dbReference type="Proteomes" id="UP000198688"/>
    </source>
</evidence>